<dbReference type="Proteomes" id="UP001138894">
    <property type="component" value="Unassembled WGS sequence"/>
</dbReference>
<organism evidence="2 3">
    <name type="scientific">Winogradskyella luteola</name>
    <dbReference type="NCBI Taxonomy" id="2828330"/>
    <lineage>
        <taxon>Bacteria</taxon>
        <taxon>Pseudomonadati</taxon>
        <taxon>Bacteroidota</taxon>
        <taxon>Flavobacteriia</taxon>
        <taxon>Flavobacteriales</taxon>
        <taxon>Flavobacteriaceae</taxon>
        <taxon>Winogradskyella</taxon>
    </lineage>
</organism>
<feature type="transmembrane region" description="Helical" evidence="1">
    <location>
        <begin position="51"/>
        <end position="74"/>
    </location>
</feature>
<keyword evidence="1" id="KW-0472">Membrane</keyword>
<protein>
    <recommendedName>
        <fullName evidence="4">2TM domain-containing protein</fullName>
    </recommendedName>
</protein>
<dbReference type="RefSeq" id="WP_218545532.1">
    <property type="nucleotide sequence ID" value="NZ_JAGSPD010000005.1"/>
</dbReference>
<gene>
    <name evidence="2" type="ORF">KCG49_07280</name>
</gene>
<keyword evidence="1" id="KW-1133">Transmembrane helix</keyword>
<name>A0A9X1FAI1_9FLAO</name>
<reference evidence="2" key="1">
    <citation type="submission" date="2021-04" db="EMBL/GenBank/DDBJ databases">
        <authorList>
            <person name="Pira H."/>
            <person name="Risdian C."/>
            <person name="Wink J."/>
        </authorList>
    </citation>
    <scope>NUCLEOTIDE SEQUENCE</scope>
    <source>
        <strain evidence="2">WHY3</strain>
    </source>
</reference>
<proteinExistence type="predicted"/>
<sequence length="107" mass="12905">MEDLRKELQRLSKDPIISKKYRNIKLFSYLIRTFIAVVIIYFLWYYEWIKWVLYIYIPINLISLISIFGWNLFLNKRIKKSQLQIEEVISTIDEERGVINPTCPSAS</sequence>
<dbReference type="EMBL" id="JAGSPD010000005">
    <property type="protein sequence ID" value="MBV7268985.1"/>
    <property type="molecule type" value="Genomic_DNA"/>
</dbReference>
<evidence type="ECO:0000313" key="3">
    <source>
        <dbReference type="Proteomes" id="UP001138894"/>
    </source>
</evidence>
<comment type="caution">
    <text evidence="2">The sequence shown here is derived from an EMBL/GenBank/DDBJ whole genome shotgun (WGS) entry which is preliminary data.</text>
</comment>
<keyword evidence="3" id="KW-1185">Reference proteome</keyword>
<accession>A0A9X1FAI1</accession>
<evidence type="ECO:0008006" key="4">
    <source>
        <dbReference type="Google" id="ProtNLM"/>
    </source>
</evidence>
<feature type="transmembrane region" description="Helical" evidence="1">
    <location>
        <begin position="26"/>
        <end position="45"/>
    </location>
</feature>
<evidence type="ECO:0000313" key="2">
    <source>
        <dbReference type="EMBL" id="MBV7268985.1"/>
    </source>
</evidence>
<keyword evidence="1" id="KW-0812">Transmembrane</keyword>
<dbReference type="AlphaFoldDB" id="A0A9X1FAI1"/>
<evidence type="ECO:0000256" key="1">
    <source>
        <dbReference type="SAM" id="Phobius"/>
    </source>
</evidence>